<keyword evidence="3" id="KW-1185">Reference proteome</keyword>
<accession>A0ABW0M6B9</accession>
<keyword evidence="2" id="KW-0808">Transferase</keyword>
<sequence>MTSTAELAASSAAPDAYQWAEPIALSGDSYAIGHQHGSALKERIIAFRDDALYRINRILHKPTSMAELSPQIDAYVEAIRTYTPALLDEIRGLADGAGMLFEEAVLLQIRREMIGYSRTRTNGDCTTFARSGPSAALGQTIDLNGNMEQQLCILNVSRSNSRRVLLLSFTGLLGYLGLNEDGVAIGLNLVLGGSWEPGIPPYLVIRHLLDNAGSAQECMELLRGLRVTGSRSLTICDRHHVFNVEILANTLSVTEHRQSVHANHFLNPAFAEQDQLNIFARNSSVRRQDACHAGLLAIAPDAAPQAYLDMFSQEPIYVPGSSDIRRERTVASVLMTPGDGTMWVQSGDQAQGRRFQFQL</sequence>
<protein>
    <submittedName>
        <fullName evidence="2">C45 family autoproteolytic acyltransferase/hydrolase</fullName>
    </submittedName>
</protein>
<dbReference type="InterPro" id="IPR047794">
    <property type="entry name" value="C45_proenzyme-like"/>
</dbReference>
<evidence type="ECO:0000313" key="3">
    <source>
        <dbReference type="Proteomes" id="UP001596045"/>
    </source>
</evidence>
<gene>
    <name evidence="2" type="ORF">ACFPM8_00820</name>
</gene>
<comment type="caution">
    <text evidence="2">The sequence shown here is derived from an EMBL/GenBank/DDBJ whole genome shotgun (WGS) entry which is preliminary data.</text>
</comment>
<dbReference type="InterPro" id="IPR005079">
    <property type="entry name" value="Peptidase_C45_hydrolase"/>
</dbReference>
<dbReference type="GO" id="GO:0016746">
    <property type="term" value="F:acyltransferase activity"/>
    <property type="evidence" value="ECO:0007669"/>
    <property type="project" value="UniProtKB-KW"/>
</dbReference>
<dbReference type="Pfam" id="PF03417">
    <property type="entry name" value="AAT"/>
    <property type="match status" value="1"/>
</dbReference>
<dbReference type="NCBIfam" id="NF040521">
    <property type="entry name" value="C45_proenzyme"/>
    <property type="match status" value="1"/>
</dbReference>
<dbReference type="InterPro" id="IPR047801">
    <property type="entry name" value="Peptidase_C45"/>
</dbReference>
<dbReference type="Proteomes" id="UP001596045">
    <property type="component" value="Unassembled WGS sequence"/>
</dbReference>
<dbReference type="PANTHER" id="PTHR34180:SF1">
    <property type="entry name" value="BETA-ALANYL-DOPAMINE_CARCININE HYDROLASE"/>
    <property type="match status" value="1"/>
</dbReference>
<dbReference type="Gene3D" id="1.10.10.2120">
    <property type="match status" value="1"/>
</dbReference>
<proteinExistence type="predicted"/>
<feature type="domain" description="Peptidase C45 hydrolase" evidence="1">
    <location>
        <begin position="136"/>
        <end position="350"/>
    </location>
</feature>
<keyword evidence="2" id="KW-0012">Acyltransferase</keyword>
<dbReference type="EMBL" id="JBHSMT010000004">
    <property type="protein sequence ID" value="MFC5472491.1"/>
    <property type="molecule type" value="Genomic_DNA"/>
</dbReference>
<evidence type="ECO:0000259" key="1">
    <source>
        <dbReference type="Pfam" id="PF03417"/>
    </source>
</evidence>
<dbReference type="RefSeq" id="WP_378993983.1">
    <property type="nucleotide sequence ID" value="NZ_JBHSMT010000004.1"/>
</dbReference>
<evidence type="ECO:0000313" key="2">
    <source>
        <dbReference type="EMBL" id="MFC5472491.1"/>
    </source>
</evidence>
<dbReference type="PANTHER" id="PTHR34180">
    <property type="entry name" value="PEPTIDASE C45"/>
    <property type="match status" value="1"/>
</dbReference>
<dbReference type="Gene3D" id="3.60.60.10">
    <property type="entry name" value="Penicillin V Acylase, Chain A"/>
    <property type="match status" value="1"/>
</dbReference>
<name>A0ABW0M6B9_9BURK</name>
<organism evidence="2 3">
    <name type="scientific">Paraherbaspirillum soli</name>
    <dbReference type="NCBI Taxonomy" id="631222"/>
    <lineage>
        <taxon>Bacteria</taxon>
        <taxon>Pseudomonadati</taxon>
        <taxon>Pseudomonadota</taxon>
        <taxon>Betaproteobacteria</taxon>
        <taxon>Burkholderiales</taxon>
        <taxon>Oxalobacteraceae</taxon>
        <taxon>Paraherbaspirillum</taxon>
    </lineage>
</organism>
<reference evidence="3" key="1">
    <citation type="journal article" date="2019" name="Int. J. Syst. Evol. Microbiol.">
        <title>The Global Catalogue of Microorganisms (GCM) 10K type strain sequencing project: providing services to taxonomists for standard genome sequencing and annotation.</title>
        <authorList>
            <consortium name="The Broad Institute Genomics Platform"/>
            <consortium name="The Broad Institute Genome Sequencing Center for Infectious Disease"/>
            <person name="Wu L."/>
            <person name="Ma J."/>
        </authorList>
    </citation>
    <scope>NUCLEOTIDE SEQUENCE [LARGE SCALE GENOMIC DNA]</scope>
    <source>
        <strain evidence="3">JCM 17066</strain>
    </source>
</reference>